<dbReference type="PANTHER" id="PTHR45348:SF2">
    <property type="entry name" value="ZINC-TYPE ALCOHOL DEHYDROGENASE-LIKE PROTEIN C2E1P3.01"/>
    <property type="match status" value="1"/>
</dbReference>
<name>A0A4R5YKB1_9MICO</name>
<dbReference type="STRING" id="273677.BW34_01141"/>
<dbReference type="Proteomes" id="UP000295633">
    <property type="component" value="Unassembled WGS sequence"/>
</dbReference>
<evidence type="ECO:0000313" key="3">
    <source>
        <dbReference type="Proteomes" id="UP000295633"/>
    </source>
</evidence>
<dbReference type="Gene3D" id="3.90.180.10">
    <property type="entry name" value="Medium-chain alcohol dehydrogenases, catalytic domain"/>
    <property type="match status" value="1"/>
</dbReference>
<feature type="domain" description="Enoyl reductase (ER)" evidence="1">
    <location>
        <begin position="24"/>
        <end position="384"/>
    </location>
</feature>
<dbReference type="GO" id="GO:0016651">
    <property type="term" value="F:oxidoreductase activity, acting on NAD(P)H"/>
    <property type="evidence" value="ECO:0007669"/>
    <property type="project" value="InterPro"/>
</dbReference>
<evidence type="ECO:0000313" key="2">
    <source>
        <dbReference type="EMBL" id="TDL45378.1"/>
    </source>
</evidence>
<comment type="caution">
    <text evidence="2">The sequence shown here is derived from an EMBL/GenBank/DDBJ whole genome shotgun (WGS) entry which is preliminary data.</text>
</comment>
<dbReference type="EMBL" id="SMZX01000001">
    <property type="protein sequence ID" value="TDL45378.1"/>
    <property type="molecule type" value="Genomic_DNA"/>
</dbReference>
<dbReference type="InterPro" id="IPR011032">
    <property type="entry name" value="GroES-like_sf"/>
</dbReference>
<dbReference type="InterPro" id="IPR020843">
    <property type="entry name" value="ER"/>
</dbReference>
<dbReference type="InterPro" id="IPR013149">
    <property type="entry name" value="ADH-like_C"/>
</dbReference>
<accession>A0A4R5YKB1</accession>
<dbReference type="Gene3D" id="3.40.50.720">
    <property type="entry name" value="NAD(P)-binding Rossmann-like Domain"/>
    <property type="match status" value="1"/>
</dbReference>
<dbReference type="SMART" id="SM00829">
    <property type="entry name" value="PKS_ER"/>
    <property type="match status" value="1"/>
</dbReference>
<dbReference type="AlphaFoldDB" id="A0A4R5YKB1"/>
<evidence type="ECO:0000259" key="1">
    <source>
        <dbReference type="SMART" id="SM00829"/>
    </source>
</evidence>
<dbReference type="CDD" id="cd08249">
    <property type="entry name" value="enoyl_reductase_like"/>
    <property type="match status" value="1"/>
</dbReference>
<dbReference type="InterPro" id="IPR013154">
    <property type="entry name" value="ADH-like_N"/>
</dbReference>
<dbReference type="SUPFAM" id="SSF50129">
    <property type="entry name" value="GroES-like"/>
    <property type="match status" value="1"/>
</dbReference>
<reference evidence="2 3" key="1">
    <citation type="submission" date="2019-03" db="EMBL/GenBank/DDBJ databases">
        <title>Genome Sequencing and Assembly of Various Microbes Isolated from Partially Reclaimed Soil and Acid Mine Drainage (AMD) Site.</title>
        <authorList>
            <person name="Steinbock B."/>
            <person name="Bechtold R."/>
            <person name="Sevigny J.L."/>
            <person name="Thomas D."/>
            <person name="Cuthill L.R."/>
            <person name="Aveiro Johannsen E.J."/>
            <person name="Thomas K."/>
            <person name="Ghosh A."/>
        </authorList>
    </citation>
    <scope>NUCLEOTIDE SEQUENCE [LARGE SCALE GENOMIC DNA]</scope>
    <source>
        <strain evidence="2 3">F-B2</strain>
    </source>
</reference>
<protein>
    <submittedName>
        <fullName evidence="2">Zinc-binding alcohol dehydrogenase family protein</fullName>
    </submittedName>
</protein>
<organism evidence="2 3">
    <name type="scientific">Microbacterium oleivorans</name>
    <dbReference type="NCBI Taxonomy" id="273677"/>
    <lineage>
        <taxon>Bacteria</taxon>
        <taxon>Bacillati</taxon>
        <taxon>Actinomycetota</taxon>
        <taxon>Actinomycetes</taxon>
        <taxon>Micrococcales</taxon>
        <taxon>Microbacteriaceae</taxon>
        <taxon>Microbacterium</taxon>
    </lineage>
</organism>
<dbReference type="Pfam" id="PF00107">
    <property type="entry name" value="ADH_zinc_N"/>
    <property type="match status" value="1"/>
</dbReference>
<dbReference type="InterPro" id="IPR047122">
    <property type="entry name" value="Trans-enoyl_RdTase-like"/>
</dbReference>
<dbReference type="PANTHER" id="PTHR45348">
    <property type="entry name" value="HYPOTHETICAL OXIDOREDUCTASE (EUROFUNG)"/>
    <property type="match status" value="1"/>
</dbReference>
<dbReference type="InterPro" id="IPR036291">
    <property type="entry name" value="NAD(P)-bd_dom_sf"/>
</dbReference>
<gene>
    <name evidence="2" type="ORF">E2R54_02625</name>
</gene>
<dbReference type="SUPFAM" id="SSF51735">
    <property type="entry name" value="NAD(P)-binding Rossmann-fold domains"/>
    <property type="match status" value="1"/>
</dbReference>
<sequence>MTPRDITTEGTDMPRHHDAAVLAAPRARLSVERMPTPDPAAREVVVRVRAVAVNPIDWVIQGTGSVTYRWLPTPAVLGSDVAGEVVAVGPEVTRFRVGDRVFGLATGTDRGRDSRREGAFQEYTTLLEHLTAPIPDGISDVEASVLPLGVSTAACALFQPRHLGLAIHDPADTRSRDRGVVVVWGGSTSVGMNAIQLARAAGYDVVSTASPRNADLVRSLGADVVVDHGSAGAVDELVAGIDGRSVVGAVALGETSTARCIEILRRTGGSVLAMASTPVPLASLAGRRRLFPAMLPVFARLGLKTLLLNARARRAGIRAAFIWGTSLRDDEVGRRLWGELLPEWLAGGTVRPLPEADVVGRGVDAIQEALDRQRAGVSARKIVVTL</sequence>
<proteinExistence type="predicted"/>
<dbReference type="Pfam" id="PF08240">
    <property type="entry name" value="ADH_N"/>
    <property type="match status" value="1"/>
</dbReference>